<dbReference type="InterPro" id="IPR001650">
    <property type="entry name" value="Helicase_C-like"/>
</dbReference>
<evidence type="ECO:0000259" key="10">
    <source>
        <dbReference type="PROSITE" id="PS51194"/>
    </source>
</evidence>
<keyword evidence="1 6" id="KW-0547">Nucleotide-binding</keyword>
<feature type="domain" description="Helicase C-terminal" evidence="10">
    <location>
        <begin position="359"/>
        <end position="518"/>
    </location>
</feature>
<feature type="domain" description="Helicase ATP-binding" evidence="9">
    <location>
        <begin position="141"/>
        <end position="324"/>
    </location>
</feature>
<dbReference type="SMART" id="SM00487">
    <property type="entry name" value="DEXDc"/>
    <property type="match status" value="1"/>
</dbReference>
<comment type="domain">
    <text evidence="7">The Q motif is unique to and characteristic of the DEAD box family of RNA helicases and controls ATP binding and hydrolysis.</text>
</comment>
<protein>
    <recommendedName>
        <fullName evidence="7">ATP-dependent RNA helicase</fullName>
        <ecNumber evidence="7">3.6.4.13</ecNumber>
    </recommendedName>
</protein>
<dbReference type="InterPro" id="IPR000629">
    <property type="entry name" value="RNA-helicase_DEAD-box_CS"/>
</dbReference>
<dbReference type="InterPro" id="IPR014001">
    <property type="entry name" value="Helicase_ATP-bd"/>
</dbReference>
<keyword evidence="3 6" id="KW-0347">Helicase</keyword>
<dbReference type="SUPFAM" id="SSF52540">
    <property type="entry name" value="P-loop containing nucleoside triphosphate hydrolases"/>
    <property type="match status" value="2"/>
</dbReference>
<comment type="function">
    <text evidence="7">RNA helicase.</text>
</comment>
<dbReference type="PROSITE" id="PS00039">
    <property type="entry name" value="DEAD_ATP_HELICASE"/>
    <property type="match status" value="1"/>
</dbReference>
<dbReference type="SMART" id="SM00490">
    <property type="entry name" value="HELICc"/>
    <property type="match status" value="1"/>
</dbReference>
<keyword evidence="12" id="KW-1185">Reference proteome</keyword>
<comment type="similarity">
    <text evidence="6">Belongs to the DEAD box helicase family.</text>
</comment>
<feature type="region of interest" description="Disordered" evidence="8">
    <location>
        <begin position="43"/>
        <end position="109"/>
    </location>
</feature>
<dbReference type="PROSITE" id="PS51192">
    <property type="entry name" value="HELICASE_ATP_BIND_1"/>
    <property type="match status" value="1"/>
</dbReference>
<dbReference type="GO" id="GO:0016787">
    <property type="term" value="F:hydrolase activity"/>
    <property type="evidence" value="ECO:0007669"/>
    <property type="project" value="UniProtKB-KW"/>
</dbReference>
<evidence type="ECO:0000256" key="3">
    <source>
        <dbReference type="ARBA" id="ARBA00022806"/>
    </source>
</evidence>
<dbReference type="EMBL" id="RYZI01000187">
    <property type="protein sequence ID" value="RWA08705.1"/>
    <property type="molecule type" value="Genomic_DNA"/>
</dbReference>
<dbReference type="Proteomes" id="UP000286045">
    <property type="component" value="Unassembled WGS sequence"/>
</dbReference>
<evidence type="ECO:0000313" key="11">
    <source>
        <dbReference type="EMBL" id="RWA08705.1"/>
    </source>
</evidence>
<evidence type="ECO:0000256" key="8">
    <source>
        <dbReference type="SAM" id="MobiDB-lite"/>
    </source>
</evidence>
<evidence type="ECO:0000256" key="7">
    <source>
        <dbReference type="RuleBase" id="RU365068"/>
    </source>
</evidence>
<evidence type="ECO:0000259" key="9">
    <source>
        <dbReference type="PROSITE" id="PS51192"/>
    </source>
</evidence>
<dbReference type="InterPro" id="IPR011545">
    <property type="entry name" value="DEAD/DEAH_box_helicase_dom"/>
</dbReference>
<keyword evidence="2 6" id="KW-0378">Hydrolase</keyword>
<feature type="compositionally biased region" description="Basic residues" evidence="8">
    <location>
        <begin position="63"/>
        <end position="73"/>
    </location>
</feature>
<evidence type="ECO:0000256" key="5">
    <source>
        <dbReference type="ARBA" id="ARBA00022884"/>
    </source>
</evidence>
<gene>
    <name evidence="11" type="ORF">EKO27_g6401</name>
</gene>
<dbReference type="CDD" id="cd17964">
    <property type="entry name" value="DEADc_MSS116"/>
    <property type="match status" value="1"/>
</dbReference>
<dbReference type="STRING" id="363999.A0A439D2N2"/>
<dbReference type="Gene3D" id="3.40.50.300">
    <property type="entry name" value="P-loop containing nucleotide triphosphate hydrolases"/>
    <property type="match status" value="2"/>
</dbReference>
<dbReference type="PROSITE" id="PS51194">
    <property type="entry name" value="HELICASE_CTER"/>
    <property type="match status" value="1"/>
</dbReference>
<keyword evidence="5 7" id="KW-0694">RNA-binding</keyword>
<dbReference type="EC" id="3.6.4.13" evidence="7"/>
<evidence type="ECO:0000313" key="12">
    <source>
        <dbReference type="Proteomes" id="UP000286045"/>
    </source>
</evidence>
<comment type="catalytic activity">
    <reaction evidence="7">
        <text>ATP + H2O = ADP + phosphate + H(+)</text>
        <dbReference type="Rhea" id="RHEA:13065"/>
        <dbReference type="ChEBI" id="CHEBI:15377"/>
        <dbReference type="ChEBI" id="CHEBI:15378"/>
        <dbReference type="ChEBI" id="CHEBI:30616"/>
        <dbReference type="ChEBI" id="CHEBI:43474"/>
        <dbReference type="ChEBI" id="CHEBI:456216"/>
        <dbReference type="EC" id="3.6.4.13"/>
    </reaction>
</comment>
<dbReference type="InterPro" id="IPR027417">
    <property type="entry name" value="P-loop_NTPase"/>
</dbReference>
<dbReference type="GO" id="GO:0005524">
    <property type="term" value="F:ATP binding"/>
    <property type="evidence" value="ECO:0007669"/>
    <property type="project" value="UniProtKB-UniRule"/>
</dbReference>
<dbReference type="AlphaFoldDB" id="A0A439D2N2"/>
<evidence type="ECO:0000256" key="6">
    <source>
        <dbReference type="RuleBase" id="RU000492"/>
    </source>
</evidence>
<dbReference type="GO" id="GO:0003724">
    <property type="term" value="F:RNA helicase activity"/>
    <property type="evidence" value="ECO:0007669"/>
    <property type="project" value="UniProtKB-EC"/>
</dbReference>
<name>A0A439D2N2_9PEZI</name>
<dbReference type="GO" id="GO:0003723">
    <property type="term" value="F:RNA binding"/>
    <property type="evidence" value="ECO:0007669"/>
    <property type="project" value="UniProtKB-UniRule"/>
</dbReference>
<evidence type="ECO:0000256" key="2">
    <source>
        <dbReference type="ARBA" id="ARBA00022801"/>
    </source>
</evidence>
<dbReference type="Pfam" id="PF00271">
    <property type="entry name" value="Helicase_C"/>
    <property type="match status" value="1"/>
</dbReference>
<dbReference type="CDD" id="cd18787">
    <property type="entry name" value="SF2_C_DEAD"/>
    <property type="match status" value="1"/>
</dbReference>
<comment type="caution">
    <text evidence="11">The sequence shown here is derived from an EMBL/GenBank/DDBJ whole genome shotgun (WGS) entry which is preliminary data.</text>
</comment>
<dbReference type="Pfam" id="PF00270">
    <property type="entry name" value="DEAD"/>
    <property type="match status" value="1"/>
</dbReference>
<evidence type="ECO:0000256" key="1">
    <source>
        <dbReference type="ARBA" id="ARBA00022741"/>
    </source>
</evidence>
<accession>A0A439D2N2</accession>
<feature type="compositionally biased region" description="Low complexity" evidence="8">
    <location>
        <begin position="87"/>
        <end position="100"/>
    </location>
</feature>
<dbReference type="PANTHER" id="PTHR24031">
    <property type="entry name" value="RNA HELICASE"/>
    <property type="match status" value="1"/>
</dbReference>
<sequence>MFVPYRRLVPVSFPIPRLYILRHSFATTTPPLTRNFLDEMTARHDAKSKQSARWRGKGVSTRKFSKQPTKHTHAHDEPSNPSVEQMTTGSSTPSTTPVSTDEQQKFSDLREGGLVHPTLLLTIAKDLKFEHMTPVQAATIRPILTDRSDILAQAKTGTGKTVAFLLPALQNLVNRNIKPGSAVSLLVITPTRELALQIATEARALLQRLPQYKVCVAIGGTNKSAEEGKILKGCDILIGTPGRLYDHLGGDSSPIAEKLQQLDTLVLDEADRLLDMGFLSSLKQIVKCLPDRTAKPRQGMLFSATVPEYVQKVSGLVLSKQYKYISTIKEGEVNTHERVPQQLIIVPEFSDVAAALLGALRQEQREVGAETFKAIIFAPTAALVNFYTQVLQQFPDMPPIISLHSRMTQNRRTNVTEQYRQARSGIMIATDVIARGMDFPAVTNVFQVGIPSDKESYVHRLGRTARAGAEGRGSFIISAHETWFSKWELKDIAFNEHPADLTAQNDIKRITEQMDSQGKTYQAWLGYYKSYVKRMGWDNVRLVAEANKFALEGLGAAEVPSLEKSTVGKMGLRGVEGLTVVKNRSRHELGR</sequence>
<keyword evidence="4 6" id="KW-0067">ATP-binding</keyword>
<evidence type="ECO:0000256" key="4">
    <source>
        <dbReference type="ARBA" id="ARBA00022840"/>
    </source>
</evidence>
<reference evidence="11 12" key="1">
    <citation type="submission" date="2018-12" db="EMBL/GenBank/DDBJ databases">
        <title>Draft genome sequence of Xylaria grammica IHI A82.</title>
        <authorList>
            <person name="Buettner E."/>
            <person name="Kellner H."/>
        </authorList>
    </citation>
    <scope>NUCLEOTIDE SEQUENCE [LARGE SCALE GENOMIC DNA]</scope>
    <source>
        <strain evidence="11 12">IHI A82</strain>
    </source>
</reference>
<proteinExistence type="inferred from homology"/>
<organism evidence="11 12">
    <name type="scientific">Xylaria grammica</name>
    <dbReference type="NCBI Taxonomy" id="363999"/>
    <lineage>
        <taxon>Eukaryota</taxon>
        <taxon>Fungi</taxon>
        <taxon>Dikarya</taxon>
        <taxon>Ascomycota</taxon>
        <taxon>Pezizomycotina</taxon>
        <taxon>Sordariomycetes</taxon>
        <taxon>Xylariomycetidae</taxon>
        <taxon>Xylariales</taxon>
        <taxon>Xylariaceae</taxon>
        <taxon>Xylaria</taxon>
    </lineage>
</organism>